<accession>F6BLV7</accession>
<sequence length="144" mass="16304">MKYAGFWRRFIAFLVDYIVIVIAEMILLLIFEVILQLAGNLDKSSSQTDTAIGMFILIVLIVGNWLYYSLMESSNLQGTLGKVVLNIKVTDYDGKKISFKKATVRYFSKILSTLIIFIGFAMAGWTRYKQALHDIIAGTFVIKS</sequence>
<evidence type="ECO:0000256" key="3">
    <source>
        <dbReference type="ARBA" id="ARBA00022692"/>
    </source>
</evidence>
<organism evidence="8 9">
    <name type="scientific">Thermoanaerobacterium xylanolyticum (strain ATCC 49914 / DSM 7097 / LX-11)</name>
    <dbReference type="NCBI Taxonomy" id="858215"/>
    <lineage>
        <taxon>Bacteria</taxon>
        <taxon>Bacillati</taxon>
        <taxon>Bacillota</taxon>
        <taxon>Clostridia</taxon>
        <taxon>Thermoanaerobacterales</taxon>
        <taxon>Thermoanaerobacteraceae</taxon>
        <taxon>Thermoanaerobacterium</taxon>
    </lineage>
</organism>
<dbReference type="KEGG" id="txy:Thexy_2306"/>
<keyword evidence="5 6" id="KW-0472">Membrane</keyword>
<feature type="domain" description="RDD" evidence="7">
    <location>
        <begin position="3"/>
        <end position="138"/>
    </location>
</feature>
<dbReference type="RefSeq" id="WP_013789034.1">
    <property type="nucleotide sequence ID" value="NC_015555.1"/>
</dbReference>
<keyword evidence="3 6" id="KW-0812">Transmembrane</keyword>
<dbReference type="eggNOG" id="COG1714">
    <property type="taxonomic scope" value="Bacteria"/>
</dbReference>
<evidence type="ECO:0000256" key="2">
    <source>
        <dbReference type="ARBA" id="ARBA00022475"/>
    </source>
</evidence>
<dbReference type="PANTHER" id="PTHR36115:SF9">
    <property type="entry name" value="LMO1584 PROTEIN"/>
    <property type="match status" value="1"/>
</dbReference>
<feature type="transmembrane region" description="Helical" evidence="6">
    <location>
        <begin position="12"/>
        <end position="38"/>
    </location>
</feature>
<evidence type="ECO:0000256" key="1">
    <source>
        <dbReference type="ARBA" id="ARBA00004651"/>
    </source>
</evidence>
<dbReference type="GO" id="GO:0005886">
    <property type="term" value="C:plasma membrane"/>
    <property type="evidence" value="ECO:0007669"/>
    <property type="project" value="UniProtKB-SubCell"/>
</dbReference>
<comment type="subcellular location">
    <subcellularLocation>
        <location evidence="1">Cell membrane</location>
        <topology evidence="1">Multi-pass membrane protein</topology>
    </subcellularLocation>
</comment>
<name>F6BLV7_THEXL</name>
<proteinExistence type="predicted"/>
<evidence type="ECO:0000256" key="5">
    <source>
        <dbReference type="ARBA" id="ARBA00023136"/>
    </source>
</evidence>
<dbReference type="InterPro" id="IPR010432">
    <property type="entry name" value="RDD"/>
</dbReference>
<evidence type="ECO:0000259" key="7">
    <source>
        <dbReference type="Pfam" id="PF06271"/>
    </source>
</evidence>
<evidence type="ECO:0000313" key="8">
    <source>
        <dbReference type="EMBL" id="AEF18308.1"/>
    </source>
</evidence>
<evidence type="ECO:0000256" key="6">
    <source>
        <dbReference type="SAM" id="Phobius"/>
    </source>
</evidence>
<evidence type="ECO:0000313" key="9">
    <source>
        <dbReference type="Proteomes" id="UP000007239"/>
    </source>
</evidence>
<protein>
    <submittedName>
        <fullName evidence="8">RDD domain containing protein</fullName>
    </submittedName>
</protein>
<keyword evidence="4 6" id="KW-1133">Transmembrane helix</keyword>
<keyword evidence="9" id="KW-1185">Reference proteome</keyword>
<dbReference type="Proteomes" id="UP000007239">
    <property type="component" value="Chromosome"/>
</dbReference>
<reference evidence="8" key="1">
    <citation type="submission" date="2011-05" db="EMBL/GenBank/DDBJ databases">
        <title>Complete sequence of Thermoanaerobacterium xylanolyticum LX-11.</title>
        <authorList>
            <consortium name="US DOE Joint Genome Institute"/>
            <person name="Lucas S."/>
            <person name="Han J."/>
            <person name="Lapidus A."/>
            <person name="Cheng J.-F."/>
            <person name="Goodwin L."/>
            <person name="Pitluck S."/>
            <person name="Peters L."/>
            <person name="Mikhailova N."/>
            <person name="Lu M."/>
            <person name="Han C."/>
            <person name="Tapia R."/>
            <person name="Land M."/>
            <person name="Hauser L."/>
            <person name="Kyrpides N."/>
            <person name="Ivanova N."/>
            <person name="Pagani I."/>
            <person name="Hemme C."/>
            <person name="Woyke T."/>
        </authorList>
    </citation>
    <scope>NUCLEOTIDE SEQUENCE</scope>
    <source>
        <strain evidence="8">LX-11</strain>
    </source>
</reference>
<evidence type="ECO:0000256" key="4">
    <source>
        <dbReference type="ARBA" id="ARBA00022989"/>
    </source>
</evidence>
<dbReference type="STRING" id="858215.Thexy_2306"/>
<feature type="transmembrane region" description="Helical" evidence="6">
    <location>
        <begin position="50"/>
        <end position="68"/>
    </location>
</feature>
<dbReference type="AlphaFoldDB" id="F6BLV7"/>
<dbReference type="PANTHER" id="PTHR36115">
    <property type="entry name" value="PROLINE-RICH ANTIGEN HOMOLOG-RELATED"/>
    <property type="match status" value="1"/>
</dbReference>
<dbReference type="EMBL" id="CP002739">
    <property type="protein sequence ID" value="AEF18308.1"/>
    <property type="molecule type" value="Genomic_DNA"/>
</dbReference>
<gene>
    <name evidence="8" type="ordered locus">Thexy_2306</name>
</gene>
<dbReference type="HOGENOM" id="CLU_053152_3_1_9"/>
<keyword evidence="2" id="KW-1003">Cell membrane</keyword>
<dbReference type="Pfam" id="PF06271">
    <property type="entry name" value="RDD"/>
    <property type="match status" value="1"/>
</dbReference>
<dbReference type="InterPro" id="IPR051791">
    <property type="entry name" value="Pra-immunoreactive"/>
</dbReference>
<feature type="transmembrane region" description="Helical" evidence="6">
    <location>
        <begin position="106"/>
        <end position="125"/>
    </location>
</feature>